<keyword evidence="3" id="KW-0539">Nucleus</keyword>
<dbReference type="PANTHER" id="PTHR15245">
    <property type="entry name" value="SYMPLEKIN-RELATED"/>
    <property type="match status" value="1"/>
</dbReference>
<dbReference type="InterPro" id="IPR011989">
    <property type="entry name" value="ARM-like"/>
</dbReference>
<gene>
    <name evidence="5" type="ORF">BLA29_011806</name>
</gene>
<dbReference type="GO" id="GO:0005847">
    <property type="term" value="C:mRNA cleavage and polyadenylation specificity factor complex"/>
    <property type="evidence" value="ECO:0007669"/>
    <property type="project" value="TreeGrafter"/>
</dbReference>
<evidence type="ECO:0000256" key="2">
    <source>
        <dbReference type="ARBA" id="ARBA00022664"/>
    </source>
</evidence>
<dbReference type="Pfam" id="PF11935">
    <property type="entry name" value="SYMPK_PTA1_N"/>
    <property type="match status" value="1"/>
</dbReference>
<evidence type="ECO:0000256" key="3">
    <source>
        <dbReference type="ARBA" id="ARBA00023242"/>
    </source>
</evidence>
<organism evidence="5 6">
    <name type="scientific">Euroglyphus maynei</name>
    <name type="common">Mayne's house dust mite</name>
    <dbReference type="NCBI Taxonomy" id="6958"/>
    <lineage>
        <taxon>Eukaryota</taxon>
        <taxon>Metazoa</taxon>
        <taxon>Ecdysozoa</taxon>
        <taxon>Arthropoda</taxon>
        <taxon>Chelicerata</taxon>
        <taxon>Arachnida</taxon>
        <taxon>Acari</taxon>
        <taxon>Acariformes</taxon>
        <taxon>Sarcoptiformes</taxon>
        <taxon>Astigmata</taxon>
        <taxon>Psoroptidia</taxon>
        <taxon>Analgoidea</taxon>
        <taxon>Pyroglyphidae</taxon>
        <taxon>Pyroglyphinae</taxon>
        <taxon>Euroglyphus</taxon>
    </lineage>
</organism>
<evidence type="ECO:0000259" key="4">
    <source>
        <dbReference type="Pfam" id="PF11935"/>
    </source>
</evidence>
<dbReference type="Proteomes" id="UP000194236">
    <property type="component" value="Unassembled WGS sequence"/>
</dbReference>
<keyword evidence="6" id="KW-1185">Reference proteome</keyword>
<proteinExistence type="predicted"/>
<evidence type="ECO:0000313" key="6">
    <source>
        <dbReference type="Proteomes" id="UP000194236"/>
    </source>
</evidence>
<comment type="caution">
    <text evidence="5">The sequence shown here is derived from an EMBL/GenBank/DDBJ whole genome shotgun (WGS) entry which is preliminary data.</text>
</comment>
<dbReference type="GO" id="GO:0006397">
    <property type="term" value="P:mRNA processing"/>
    <property type="evidence" value="ECO:0007669"/>
    <property type="project" value="UniProtKB-KW"/>
</dbReference>
<sequence>MATMQSLSLIARQRSRLFFDKVVLSFETLSANLPPTLAKSQVNSVNKQLKLLLFMLFKHPYIQFSKYQSKITQILLNIGAKQSEINRSIQESKKRGIKIESHNNNGSNETKRIKIEIDEDDDEMENNNNGNSNNQAPDNEQQKFNLDTSLHDFSRKFSRYDAIKAADITAKDLIGLLNNSNIV</sequence>
<feature type="domain" description="Symplekin/Pta1 N-terminal" evidence="4">
    <location>
        <begin position="1"/>
        <end position="95"/>
    </location>
</feature>
<keyword evidence="2" id="KW-0507">mRNA processing</keyword>
<dbReference type="InterPro" id="IPR032460">
    <property type="entry name" value="Symplekin/Pta1_N"/>
</dbReference>
<protein>
    <recommendedName>
        <fullName evidence="4">Symplekin/Pta1 N-terminal domain-containing protein</fullName>
    </recommendedName>
</protein>
<dbReference type="OrthoDB" id="331600at2759"/>
<dbReference type="PANTHER" id="PTHR15245:SF20">
    <property type="entry name" value="SYMPLEKIN"/>
    <property type="match status" value="1"/>
</dbReference>
<dbReference type="EMBL" id="MUJZ01061987">
    <property type="protein sequence ID" value="OTF71236.1"/>
    <property type="molecule type" value="Genomic_DNA"/>
</dbReference>
<feature type="non-terminal residue" evidence="5">
    <location>
        <position position="183"/>
    </location>
</feature>
<comment type="subcellular location">
    <subcellularLocation>
        <location evidence="1">Nucleus</location>
    </subcellularLocation>
</comment>
<evidence type="ECO:0000313" key="5">
    <source>
        <dbReference type="EMBL" id="OTF71236.1"/>
    </source>
</evidence>
<name>A0A1Y3AUV5_EURMA</name>
<dbReference type="AlphaFoldDB" id="A0A1Y3AUV5"/>
<accession>A0A1Y3AUV5</accession>
<reference evidence="5 6" key="1">
    <citation type="submission" date="2017-03" db="EMBL/GenBank/DDBJ databases">
        <title>Genome Survey of Euroglyphus maynei.</title>
        <authorList>
            <person name="Arlian L.G."/>
            <person name="Morgan M.S."/>
            <person name="Rider S.D."/>
        </authorList>
    </citation>
    <scope>NUCLEOTIDE SEQUENCE [LARGE SCALE GENOMIC DNA]</scope>
    <source>
        <strain evidence="5">Arlian Lab</strain>
        <tissue evidence="5">Whole body</tissue>
    </source>
</reference>
<dbReference type="Gene3D" id="1.25.10.10">
    <property type="entry name" value="Leucine-rich Repeat Variant"/>
    <property type="match status" value="1"/>
</dbReference>
<dbReference type="InterPro" id="IPR021850">
    <property type="entry name" value="Symplekin/Pta1"/>
</dbReference>
<evidence type="ECO:0000256" key="1">
    <source>
        <dbReference type="ARBA" id="ARBA00004123"/>
    </source>
</evidence>